<organism evidence="1">
    <name type="scientific">Opuntia streptacantha</name>
    <name type="common">Prickly pear cactus</name>
    <name type="synonym">Opuntia cardona</name>
    <dbReference type="NCBI Taxonomy" id="393608"/>
    <lineage>
        <taxon>Eukaryota</taxon>
        <taxon>Viridiplantae</taxon>
        <taxon>Streptophyta</taxon>
        <taxon>Embryophyta</taxon>
        <taxon>Tracheophyta</taxon>
        <taxon>Spermatophyta</taxon>
        <taxon>Magnoliopsida</taxon>
        <taxon>eudicotyledons</taxon>
        <taxon>Gunneridae</taxon>
        <taxon>Pentapetalae</taxon>
        <taxon>Caryophyllales</taxon>
        <taxon>Cactineae</taxon>
        <taxon>Cactaceae</taxon>
        <taxon>Opuntioideae</taxon>
        <taxon>Opuntia</taxon>
    </lineage>
</organism>
<reference evidence="1" key="1">
    <citation type="journal article" date="2013" name="J. Plant Res.">
        <title>Effect of fungi and light on seed germination of three Opuntia species from semiarid lands of central Mexico.</title>
        <authorList>
            <person name="Delgado-Sanchez P."/>
            <person name="Jimenez-Bremont J.F."/>
            <person name="Guerrero-Gonzalez Mde L."/>
            <person name="Flores J."/>
        </authorList>
    </citation>
    <scope>NUCLEOTIDE SEQUENCE</scope>
    <source>
        <tissue evidence="1">Cladode</tissue>
    </source>
</reference>
<accession>A0A7C9DMU8</accession>
<name>A0A7C9DMU8_OPUST</name>
<dbReference type="AlphaFoldDB" id="A0A7C9DMU8"/>
<protein>
    <submittedName>
        <fullName evidence="1">Uncharacterized protein</fullName>
    </submittedName>
</protein>
<dbReference type="EMBL" id="GISG01149209">
    <property type="protein sequence ID" value="MBA4647101.1"/>
    <property type="molecule type" value="Transcribed_RNA"/>
</dbReference>
<reference evidence="1" key="2">
    <citation type="submission" date="2020-07" db="EMBL/GenBank/DDBJ databases">
        <authorList>
            <person name="Vera ALvarez R."/>
            <person name="Arias-Moreno D.M."/>
            <person name="Jimenez-Jacinto V."/>
            <person name="Jimenez-Bremont J.F."/>
            <person name="Swaminathan K."/>
            <person name="Moose S.P."/>
            <person name="Guerrero-Gonzalez M.L."/>
            <person name="Marino-Ramirez L."/>
            <person name="Landsman D."/>
            <person name="Rodriguez-Kessler M."/>
            <person name="Delgado-Sanchez P."/>
        </authorList>
    </citation>
    <scope>NUCLEOTIDE SEQUENCE</scope>
    <source>
        <tissue evidence="1">Cladode</tissue>
    </source>
</reference>
<proteinExistence type="predicted"/>
<evidence type="ECO:0000313" key="1">
    <source>
        <dbReference type="EMBL" id="MBA4647101.1"/>
    </source>
</evidence>
<sequence length="143" mass="16544">MILLLKHWNYFVITQQVKFRCSTSSTSNPHCLGLTVAIYLFNAHLLSTFSMPRSTAMNILFELKLLVKNWMLPFFSTCVDSRVCFSLTFLAGTSLYFGHGFNFALLEWFNKVLTISKYSLHRLLPCFLCLSAWQTPLNLNPCW</sequence>